<dbReference type="AlphaFoldDB" id="A0A1F6BYJ2"/>
<evidence type="ECO:0000313" key="1">
    <source>
        <dbReference type="EMBL" id="OGG42036.1"/>
    </source>
</evidence>
<accession>A0A1F6BYJ2</accession>
<dbReference type="Proteomes" id="UP000176322">
    <property type="component" value="Unassembled WGS sequence"/>
</dbReference>
<protein>
    <submittedName>
        <fullName evidence="1">Uncharacterized protein</fullName>
    </submittedName>
</protein>
<evidence type="ECO:0000313" key="2">
    <source>
        <dbReference type="Proteomes" id="UP000176322"/>
    </source>
</evidence>
<proteinExistence type="predicted"/>
<organism evidence="1 2">
    <name type="scientific">Candidatus Kaiserbacteria bacterium RIFCSPHIGHO2_01_FULL_46_22</name>
    <dbReference type="NCBI Taxonomy" id="1798475"/>
    <lineage>
        <taxon>Bacteria</taxon>
        <taxon>Candidatus Kaiseribacteriota</taxon>
    </lineage>
</organism>
<name>A0A1F6BYJ2_9BACT</name>
<reference evidence="1 2" key="1">
    <citation type="journal article" date="2016" name="Nat. Commun.">
        <title>Thousands of microbial genomes shed light on interconnected biogeochemical processes in an aquifer system.</title>
        <authorList>
            <person name="Anantharaman K."/>
            <person name="Brown C.T."/>
            <person name="Hug L.A."/>
            <person name="Sharon I."/>
            <person name="Castelle C.J."/>
            <person name="Probst A.J."/>
            <person name="Thomas B.C."/>
            <person name="Singh A."/>
            <person name="Wilkins M.J."/>
            <person name="Karaoz U."/>
            <person name="Brodie E.L."/>
            <person name="Williams K.H."/>
            <person name="Hubbard S.S."/>
            <person name="Banfield J.F."/>
        </authorList>
    </citation>
    <scope>NUCLEOTIDE SEQUENCE [LARGE SCALE GENOMIC DNA]</scope>
</reference>
<sequence>MNTSYISPTLDHDKANYIPAPSTYTTPVQNYVSPTSYETPAETPTPVHYDSSYRYNYRTGYSGNYDYNYDIEGYSDNGDYFYGNVDTSDKYGEGYVYDDFGNEIYVETEWVDYGVMEATDEDGNVYEFEVD</sequence>
<gene>
    <name evidence="1" type="ORF">A2837_02210</name>
</gene>
<comment type="caution">
    <text evidence="1">The sequence shown here is derived from an EMBL/GenBank/DDBJ whole genome shotgun (WGS) entry which is preliminary data.</text>
</comment>
<dbReference type="EMBL" id="MFKO01000002">
    <property type="protein sequence ID" value="OGG42036.1"/>
    <property type="molecule type" value="Genomic_DNA"/>
</dbReference>